<keyword evidence="1" id="KW-0732">Signal</keyword>
<dbReference type="EMBL" id="LBOZ01000003">
    <property type="protein sequence ID" value="KKP47680.1"/>
    <property type="molecule type" value="Genomic_DNA"/>
</dbReference>
<sequence length="124" mass="13935">MLSILLFISLSSVGFFAYQVQNLTKELLESRNQNLATQIPTSNWKTYTNAKYNFLFKHPKNWTESIDPVMPGAQFTSLVTYIVDSSTGSEFRVGYFPHLNLQISLIGQIGSDIDNLDGCGILHL</sequence>
<feature type="signal peptide" evidence="1">
    <location>
        <begin position="1"/>
        <end position="17"/>
    </location>
</feature>
<accession>A0A0G0C950</accession>
<name>A0A0G0C950_9BACT</name>
<gene>
    <name evidence="2" type="ORF">UR38_C0003G0085</name>
</gene>
<evidence type="ECO:0000256" key="1">
    <source>
        <dbReference type="SAM" id="SignalP"/>
    </source>
</evidence>
<proteinExistence type="predicted"/>
<feature type="chain" id="PRO_5002531622" evidence="1">
    <location>
        <begin position="18"/>
        <end position="124"/>
    </location>
</feature>
<protein>
    <submittedName>
        <fullName evidence="2">Uncharacterized protein</fullName>
    </submittedName>
</protein>
<dbReference type="AlphaFoldDB" id="A0A0G0C950"/>
<comment type="caution">
    <text evidence="2">The sequence shown here is derived from an EMBL/GenBank/DDBJ whole genome shotgun (WGS) entry which is preliminary data.</text>
</comment>
<evidence type="ECO:0000313" key="2">
    <source>
        <dbReference type="EMBL" id="KKP47680.1"/>
    </source>
</evidence>
<reference evidence="2 3" key="1">
    <citation type="journal article" date="2015" name="Nature">
        <title>rRNA introns, odd ribosomes, and small enigmatic genomes across a large radiation of phyla.</title>
        <authorList>
            <person name="Brown C.T."/>
            <person name="Hug L.A."/>
            <person name="Thomas B.C."/>
            <person name="Sharon I."/>
            <person name="Castelle C.J."/>
            <person name="Singh A."/>
            <person name="Wilkins M.J."/>
            <person name="Williams K.H."/>
            <person name="Banfield J.F."/>
        </authorList>
    </citation>
    <scope>NUCLEOTIDE SEQUENCE [LARGE SCALE GENOMIC DNA]</scope>
</reference>
<organism evidence="2 3">
    <name type="scientific">Candidatus Woesebacteria bacterium GW2011_GWA2_33_28</name>
    <dbReference type="NCBI Taxonomy" id="1618561"/>
    <lineage>
        <taxon>Bacteria</taxon>
        <taxon>Candidatus Woeseibacteriota</taxon>
    </lineage>
</organism>
<dbReference type="Proteomes" id="UP000033995">
    <property type="component" value="Unassembled WGS sequence"/>
</dbReference>
<evidence type="ECO:0000313" key="3">
    <source>
        <dbReference type="Proteomes" id="UP000033995"/>
    </source>
</evidence>